<feature type="transmembrane region" description="Helical" evidence="1">
    <location>
        <begin position="308"/>
        <end position="330"/>
    </location>
</feature>
<protein>
    <submittedName>
        <fullName evidence="3">Acyltransferase</fullName>
    </submittedName>
</protein>
<proteinExistence type="predicted"/>
<feature type="transmembrane region" description="Helical" evidence="1">
    <location>
        <begin position="255"/>
        <end position="272"/>
    </location>
</feature>
<keyword evidence="4" id="KW-1185">Reference proteome</keyword>
<feature type="transmembrane region" description="Helical" evidence="1">
    <location>
        <begin position="46"/>
        <end position="67"/>
    </location>
</feature>
<dbReference type="GO" id="GO:0016020">
    <property type="term" value="C:membrane"/>
    <property type="evidence" value="ECO:0007669"/>
    <property type="project" value="TreeGrafter"/>
</dbReference>
<dbReference type="InterPro" id="IPR002656">
    <property type="entry name" value="Acyl_transf_3_dom"/>
</dbReference>
<feature type="transmembrane region" description="Helical" evidence="1">
    <location>
        <begin position="188"/>
        <end position="208"/>
    </location>
</feature>
<evidence type="ECO:0000313" key="4">
    <source>
        <dbReference type="Proteomes" id="UP000321567"/>
    </source>
</evidence>
<feature type="transmembrane region" description="Helical" evidence="1">
    <location>
        <begin position="164"/>
        <end position="182"/>
    </location>
</feature>
<name>A0A512HC59_9PROT</name>
<accession>A0A512HC59</accession>
<evidence type="ECO:0000313" key="3">
    <source>
        <dbReference type="EMBL" id="GEO83045.1"/>
    </source>
</evidence>
<feature type="domain" description="Acyltransferase 3" evidence="2">
    <location>
        <begin position="1"/>
        <end position="325"/>
    </location>
</feature>
<feature type="transmembrane region" description="Helical" evidence="1">
    <location>
        <begin position="136"/>
        <end position="157"/>
    </location>
</feature>
<keyword evidence="1" id="KW-0812">Transmembrane</keyword>
<evidence type="ECO:0000259" key="2">
    <source>
        <dbReference type="Pfam" id="PF01757"/>
    </source>
</evidence>
<dbReference type="EMBL" id="BJZO01000166">
    <property type="protein sequence ID" value="GEO83045.1"/>
    <property type="molecule type" value="Genomic_DNA"/>
</dbReference>
<feature type="transmembrane region" description="Helical" evidence="1">
    <location>
        <begin position="7"/>
        <end position="26"/>
    </location>
</feature>
<feature type="transmembrane region" description="Helical" evidence="1">
    <location>
        <begin position="79"/>
        <end position="100"/>
    </location>
</feature>
<evidence type="ECO:0000256" key="1">
    <source>
        <dbReference type="SAM" id="Phobius"/>
    </source>
</evidence>
<organism evidence="3 4">
    <name type="scientific">Pararhodospirillum oryzae</name>
    <dbReference type="NCBI Taxonomy" id="478448"/>
    <lineage>
        <taxon>Bacteria</taxon>
        <taxon>Pseudomonadati</taxon>
        <taxon>Pseudomonadota</taxon>
        <taxon>Alphaproteobacteria</taxon>
        <taxon>Rhodospirillales</taxon>
        <taxon>Rhodospirillaceae</taxon>
        <taxon>Pararhodospirillum</taxon>
    </lineage>
</organism>
<dbReference type="AlphaFoldDB" id="A0A512HC59"/>
<dbReference type="Proteomes" id="UP000321567">
    <property type="component" value="Unassembled WGS sequence"/>
</dbReference>
<feature type="transmembrane region" description="Helical" evidence="1">
    <location>
        <begin position="284"/>
        <end position="302"/>
    </location>
</feature>
<sequence length="359" mass="39507">MRGIASLMVVFPHLSGLWIYTYNGHWRPWEYHVALIQTPLHLKDGGGHLGVVLFFLISGFIISHVAVKESRTEFLVKRVVRIFPPLMLACALMAGASAVATSLDLLPIIGNTATSVRDYLLSGTLLNYPIDRAPRALSLAWSLYAEILFYGLVALALPLMKSRPVASTVVLMLAVLGMILPAKADSLFFFHLHFTAYIPLFLIGRAFYLERTGQLAPYHAGMITVANLLIMFLAHDLRVPGSFFHGPAELVVNDLIGILVFYGVMIWPISRVPMIFKFFADISYSLYLVHLPVGMLILNLAHAHGVPFGLGFAGAVSASVGTAYLSHRFLEAPSQRLVRRWLPKGRARTVPTPESAGTS</sequence>
<keyword evidence="1" id="KW-1133">Transmembrane helix</keyword>
<dbReference type="PANTHER" id="PTHR23028">
    <property type="entry name" value="ACETYLTRANSFERASE"/>
    <property type="match status" value="1"/>
</dbReference>
<dbReference type="InterPro" id="IPR050879">
    <property type="entry name" value="Acyltransferase_3"/>
</dbReference>
<comment type="caution">
    <text evidence="3">The sequence shown here is derived from an EMBL/GenBank/DDBJ whole genome shotgun (WGS) entry which is preliminary data.</text>
</comment>
<keyword evidence="3" id="KW-0808">Transferase</keyword>
<feature type="transmembrane region" description="Helical" evidence="1">
    <location>
        <begin position="215"/>
        <end position="235"/>
    </location>
</feature>
<keyword evidence="3" id="KW-0012">Acyltransferase</keyword>
<dbReference type="GO" id="GO:0016747">
    <property type="term" value="F:acyltransferase activity, transferring groups other than amino-acyl groups"/>
    <property type="evidence" value="ECO:0007669"/>
    <property type="project" value="InterPro"/>
</dbReference>
<dbReference type="PANTHER" id="PTHR23028:SF53">
    <property type="entry name" value="ACYL_TRANSF_3 DOMAIN-CONTAINING PROTEIN"/>
    <property type="match status" value="1"/>
</dbReference>
<dbReference type="GO" id="GO:0000271">
    <property type="term" value="P:polysaccharide biosynthetic process"/>
    <property type="evidence" value="ECO:0007669"/>
    <property type="project" value="TreeGrafter"/>
</dbReference>
<keyword evidence="1" id="KW-0472">Membrane</keyword>
<reference evidence="3 4" key="1">
    <citation type="submission" date="2019-07" db="EMBL/GenBank/DDBJ databases">
        <title>Whole genome shotgun sequence of Rhodospirillum oryzae NBRC 107573.</title>
        <authorList>
            <person name="Hosoyama A."/>
            <person name="Uohara A."/>
            <person name="Ohji S."/>
            <person name="Ichikawa N."/>
        </authorList>
    </citation>
    <scope>NUCLEOTIDE SEQUENCE [LARGE SCALE GENOMIC DNA]</scope>
    <source>
        <strain evidence="3 4">NBRC 107573</strain>
    </source>
</reference>
<gene>
    <name evidence="3" type="ORF">ROR02_31760</name>
</gene>
<dbReference type="Pfam" id="PF01757">
    <property type="entry name" value="Acyl_transf_3"/>
    <property type="match status" value="1"/>
</dbReference>